<organism evidence="4 5">
    <name type="scientific">Desulfobotulus alkaliphilus</name>
    <dbReference type="NCBI Taxonomy" id="622671"/>
    <lineage>
        <taxon>Bacteria</taxon>
        <taxon>Pseudomonadati</taxon>
        <taxon>Thermodesulfobacteriota</taxon>
        <taxon>Desulfobacteria</taxon>
        <taxon>Desulfobacterales</taxon>
        <taxon>Desulfobacteraceae</taxon>
        <taxon>Desulfobotulus</taxon>
    </lineage>
</organism>
<reference evidence="4 5" key="1">
    <citation type="submission" date="2019-07" db="EMBL/GenBank/DDBJ databases">
        <title>Genome sequencing of 100 strains of the haloalkaliphilic chemolithoautotrophic sulfur-oxidizing bacterium Thioalkalivibrio.</title>
        <authorList>
            <person name="Muyzer G."/>
        </authorList>
    </citation>
    <scope>NUCLEOTIDE SEQUENCE [LARGE SCALE GENOMIC DNA]</scope>
    <source>
        <strain evidence="4 5">ASO4-4</strain>
    </source>
</reference>
<keyword evidence="5" id="KW-1185">Reference proteome</keyword>
<dbReference type="PANTHER" id="PTHR11941">
    <property type="entry name" value="ENOYL-COA HYDRATASE-RELATED"/>
    <property type="match status" value="1"/>
</dbReference>
<dbReference type="InterPro" id="IPR029045">
    <property type="entry name" value="ClpP/crotonase-like_dom_sf"/>
</dbReference>
<dbReference type="Pfam" id="PF00378">
    <property type="entry name" value="ECH_1"/>
    <property type="match status" value="1"/>
</dbReference>
<dbReference type="Gene3D" id="3.90.226.10">
    <property type="entry name" value="2-enoyl-CoA Hydratase, Chain A, domain 1"/>
    <property type="match status" value="1"/>
</dbReference>
<dbReference type="OrthoDB" id="5365311at2"/>
<dbReference type="CDD" id="cd06558">
    <property type="entry name" value="crotonase-like"/>
    <property type="match status" value="1"/>
</dbReference>
<dbReference type="GO" id="GO:0006635">
    <property type="term" value="P:fatty acid beta-oxidation"/>
    <property type="evidence" value="ECO:0007669"/>
    <property type="project" value="TreeGrafter"/>
</dbReference>
<accession>A0A562RQQ8</accession>
<evidence type="ECO:0000256" key="3">
    <source>
        <dbReference type="RuleBase" id="RU003707"/>
    </source>
</evidence>
<dbReference type="GO" id="GO:0016836">
    <property type="term" value="F:hydro-lyase activity"/>
    <property type="evidence" value="ECO:0007669"/>
    <property type="project" value="UniProtKB-ARBA"/>
</dbReference>
<evidence type="ECO:0000256" key="1">
    <source>
        <dbReference type="ARBA" id="ARBA00005254"/>
    </source>
</evidence>
<sequence length="261" mass="27668">MEFKNLIYEKEEGIVRITLNRPKALNALNAELISELNVLFDALAADDGVRVVLLTGAGDKAFVAGADISELAHMDSFSARIFADAGQSMMAKIALLPMPVIAVVNGFALGGGCELALACDFIYASEKAMFGLPEETLGLIPGFGGTQRLARRVGAAMAMELIFTAKRIKAEEAKALGLVNRVLPPEQLMEEAQKTAATIAAMGPAAIALAKAAVHRGIEVDLISGSYMEKEAFGLCFASPDAKEGTSAFLEKRKAVFSKTR</sequence>
<gene>
    <name evidence="4" type="ORF">LZ24_02236</name>
</gene>
<dbReference type="PANTHER" id="PTHR11941:SF54">
    <property type="entry name" value="ENOYL-COA HYDRATASE, MITOCHONDRIAL"/>
    <property type="match status" value="1"/>
</dbReference>
<dbReference type="InterPro" id="IPR018376">
    <property type="entry name" value="Enoyl-CoA_hyd/isom_CS"/>
</dbReference>
<name>A0A562RQQ8_9BACT</name>
<evidence type="ECO:0000313" key="4">
    <source>
        <dbReference type="EMBL" id="TWI70666.1"/>
    </source>
</evidence>
<dbReference type="AlphaFoldDB" id="A0A562RQQ8"/>
<dbReference type="FunFam" id="1.10.12.10:FF:000001">
    <property type="entry name" value="Probable enoyl-CoA hydratase, mitochondrial"/>
    <property type="match status" value="1"/>
</dbReference>
<dbReference type="Gene3D" id="1.10.12.10">
    <property type="entry name" value="Lyase 2-enoyl-coa Hydratase, Chain A, domain 2"/>
    <property type="match status" value="1"/>
</dbReference>
<keyword evidence="2" id="KW-0456">Lyase</keyword>
<dbReference type="SUPFAM" id="SSF52096">
    <property type="entry name" value="ClpP/crotonase"/>
    <property type="match status" value="1"/>
</dbReference>
<dbReference type="FunFam" id="3.90.226.10:FF:000009">
    <property type="entry name" value="Carnitinyl-CoA dehydratase"/>
    <property type="match status" value="1"/>
</dbReference>
<comment type="similarity">
    <text evidence="1 3">Belongs to the enoyl-CoA hydratase/isomerase family.</text>
</comment>
<dbReference type="EMBL" id="VLLC01000017">
    <property type="protein sequence ID" value="TWI70666.1"/>
    <property type="molecule type" value="Genomic_DNA"/>
</dbReference>
<dbReference type="InterPro" id="IPR001753">
    <property type="entry name" value="Enoyl-CoA_hydra/iso"/>
</dbReference>
<dbReference type="Proteomes" id="UP000318307">
    <property type="component" value="Unassembled WGS sequence"/>
</dbReference>
<evidence type="ECO:0000256" key="2">
    <source>
        <dbReference type="ARBA" id="ARBA00023239"/>
    </source>
</evidence>
<dbReference type="InterPro" id="IPR014748">
    <property type="entry name" value="Enoyl-CoA_hydra_C"/>
</dbReference>
<evidence type="ECO:0000313" key="5">
    <source>
        <dbReference type="Proteomes" id="UP000318307"/>
    </source>
</evidence>
<proteinExistence type="inferred from homology"/>
<protein>
    <submittedName>
        <fullName evidence="4">Short chain enoyl-CoA hydratase</fullName>
    </submittedName>
</protein>
<comment type="caution">
    <text evidence="4">The sequence shown here is derived from an EMBL/GenBank/DDBJ whole genome shotgun (WGS) entry which is preliminary data.</text>
</comment>
<dbReference type="PROSITE" id="PS00166">
    <property type="entry name" value="ENOYL_COA_HYDRATASE"/>
    <property type="match status" value="1"/>
</dbReference>
<dbReference type="RefSeq" id="WP_144685357.1">
    <property type="nucleotide sequence ID" value="NZ_VLLC01000017.1"/>
</dbReference>